<name>A0A8J2YKE2_9BACL</name>
<accession>A0A8J2YKE2</accession>
<organism evidence="1 2">
    <name type="scientific">Pullulanibacillus camelliae</name>
    <dbReference type="NCBI Taxonomy" id="1707096"/>
    <lineage>
        <taxon>Bacteria</taxon>
        <taxon>Bacillati</taxon>
        <taxon>Bacillota</taxon>
        <taxon>Bacilli</taxon>
        <taxon>Bacillales</taxon>
        <taxon>Sporolactobacillaceae</taxon>
        <taxon>Pullulanibacillus</taxon>
    </lineage>
</organism>
<gene>
    <name evidence="1" type="ORF">GCM10011391_28280</name>
</gene>
<proteinExistence type="predicted"/>
<dbReference type="Proteomes" id="UP000628775">
    <property type="component" value="Unassembled WGS sequence"/>
</dbReference>
<dbReference type="RefSeq" id="WP_188695429.1">
    <property type="nucleotide sequence ID" value="NZ_BMIR01000014.1"/>
</dbReference>
<reference evidence="1" key="1">
    <citation type="journal article" date="2014" name="Int. J. Syst. Evol. Microbiol.">
        <title>Complete genome sequence of Corynebacterium casei LMG S-19264T (=DSM 44701T), isolated from a smear-ripened cheese.</title>
        <authorList>
            <consortium name="US DOE Joint Genome Institute (JGI-PGF)"/>
            <person name="Walter F."/>
            <person name="Albersmeier A."/>
            <person name="Kalinowski J."/>
            <person name="Ruckert C."/>
        </authorList>
    </citation>
    <scope>NUCLEOTIDE SEQUENCE</scope>
    <source>
        <strain evidence="1">CGMCC 1.15371</strain>
    </source>
</reference>
<protein>
    <submittedName>
        <fullName evidence="1">Uncharacterized protein</fullName>
    </submittedName>
</protein>
<dbReference type="AlphaFoldDB" id="A0A8J2YKE2"/>
<evidence type="ECO:0000313" key="1">
    <source>
        <dbReference type="EMBL" id="GGE47863.1"/>
    </source>
</evidence>
<reference evidence="1" key="2">
    <citation type="submission" date="2020-09" db="EMBL/GenBank/DDBJ databases">
        <authorList>
            <person name="Sun Q."/>
            <person name="Zhou Y."/>
        </authorList>
    </citation>
    <scope>NUCLEOTIDE SEQUENCE</scope>
    <source>
        <strain evidence="1">CGMCC 1.15371</strain>
    </source>
</reference>
<sequence length="53" mass="6008">MKTRQKGDRYRPVVTVSKVKQGGPRNGLPTVIQMSGETYVLAHKDQRPKGEKR</sequence>
<keyword evidence="2" id="KW-1185">Reference proteome</keyword>
<evidence type="ECO:0000313" key="2">
    <source>
        <dbReference type="Proteomes" id="UP000628775"/>
    </source>
</evidence>
<comment type="caution">
    <text evidence="1">The sequence shown here is derived from an EMBL/GenBank/DDBJ whole genome shotgun (WGS) entry which is preliminary data.</text>
</comment>
<dbReference type="EMBL" id="BMIR01000014">
    <property type="protein sequence ID" value="GGE47863.1"/>
    <property type="molecule type" value="Genomic_DNA"/>
</dbReference>